<evidence type="ECO:0000313" key="5">
    <source>
        <dbReference type="Proteomes" id="UP001058124"/>
    </source>
</evidence>
<dbReference type="Pfam" id="PF01183">
    <property type="entry name" value="Glyco_hydro_25"/>
    <property type="match status" value="1"/>
</dbReference>
<keyword evidence="5" id="KW-1185">Reference proteome</keyword>
<organism evidence="4 5">
    <name type="scientific">Leminorella grimontii</name>
    <dbReference type="NCBI Taxonomy" id="82981"/>
    <lineage>
        <taxon>Bacteria</taxon>
        <taxon>Pseudomonadati</taxon>
        <taxon>Pseudomonadota</taxon>
        <taxon>Gammaproteobacteria</taxon>
        <taxon>Enterobacterales</taxon>
        <taxon>Budviciaceae</taxon>
        <taxon>Leminorella</taxon>
    </lineage>
</organism>
<comment type="similarity">
    <text evidence="1">Belongs to the glycosyl hydrolase 25 family.</text>
</comment>
<dbReference type="GO" id="GO:0009253">
    <property type="term" value="P:peptidoglycan catabolic process"/>
    <property type="evidence" value="ECO:0007669"/>
    <property type="project" value="InterPro"/>
</dbReference>
<name>A0AAV5N6P5_9GAMM</name>
<proteinExistence type="inferred from homology"/>
<dbReference type="CDD" id="cd06413">
    <property type="entry name" value="GH25_muramidase_1"/>
    <property type="match status" value="1"/>
</dbReference>
<dbReference type="InterPro" id="IPR018077">
    <property type="entry name" value="Glyco_hydro_fam25_subgr"/>
</dbReference>
<dbReference type="SMART" id="SM00641">
    <property type="entry name" value="Glyco_25"/>
    <property type="match status" value="1"/>
</dbReference>
<dbReference type="PANTHER" id="PTHR34135:SF2">
    <property type="entry name" value="LYSOZYME"/>
    <property type="match status" value="1"/>
</dbReference>
<dbReference type="Proteomes" id="UP001058124">
    <property type="component" value="Unassembled WGS sequence"/>
</dbReference>
<dbReference type="RefSeq" id="WP_081650840.1">
    <property type="nucleotide sequence ID" value="NZ_BRLH01000007.1"/>
</dbReference>
<evidence type="ECO:0000256" key="3">
    <source>
        <dbReference type="ARBA" id="ARBA00023295"/>
    </source>
</evidence>
<dbReference type="PROSITE" id="PS51904">
    <property type="entry name" value="GLYCOSYL_HYDROL_F25_2"/>
    <property type="match status" value="1"/>
</dbReference>
<protein>
    <submittedName>
        <fullName evidence="4">Lysozyme</fullName>
    </submittedName>
</protein>
<dbReference type="InterPro" id="IPR017853">
    <property type="entry name" value="GH"/>
</dbReference>
<evidence type="ECO:0000256" key="2">
    <source>
        <dbReference type="ARBA" id="ARBA00022801"/>
    </source>
</evidence>
<evidence type="ECO:0000256" key="1">
    <source>
        <dbReference type="ARBA" id="ARBA00010646"/>
    </source>
</evidence>
<dbReference type="SUPFAM" id="SSF51445">
    <property type="entry name" value="(Trans)glycosidases"/>
    <property type="match status" value="1"/>
</dbReference>
<reference evidence="4" key="1">
    <citation type="submission" date="2022-06" db="EMBL/GenBank/DDBJ databases">
        <title>Draft genome sequences of Leminorella grimontii str. JCM5902.</title>
        <authorList>
            <person name="Wakabayashi Y."/>
            <person name="Kojima K."/>
        </authorList>
    </citation>
    <scope>NUCLEOTIDE SEQUENCE</scope>
    <source>
        <strain evidence="4">JCM 5902</strain>
    </source>
</reference>
<dbReference type="PANTHER" id="PTHR34135">
    <property type="entry name" value="LYSOZYME"/>
    <property type="match status" value="1"/>
</dbReference>
<accession>A0AAV5N6P5</accession>
<evidence type="ECO:0000313" key="4">
    <source>
        <dbReference type="EMBL" id="GKX56624.1"/>
    </source>
</evidence>
<dbReference type="Gene3D" id="3.20.20.80">
    <property type="entry name" value="Glycosidases"/>
    <property type="match status" value="1"/>
</dbReference>
<dbReference type="EMBL" id="BRLH01000007">
    <property type="protein sequence ID" value="GKX56624.1"/>
    <property type="molecule type" value="Genomic_DNA"/>
</dbReference>
<dbReference type="InterPro" id="IPR002053">
    <property type="entry name" value="Glyco_hydro_25"/>
</dbReference>
<keyword evidence="3" id="KW-0326">Glycosidase</keyword>
<dbReference type="GO" id="GO:0003796">
    <property type="term" value="F:lysozyme activity"/>
    <property type="evidence" value="ECO:0007669"/>
    <property type="project" value="InterPro"/>
</dbReference>
<keyword evidence="2" id="KW-0378">Hydrolase</keyword>
<comment type="caution">
    <text evidence="4">The sequence shown here is derived from an EMBL/GenBank/DDBJ whole genome shotgun (WGS) entry which is preliminary data.</text>
</comment>
<gene>
    <name evidence="4" type="primary">acm</name>
    <name evidence="4" type="ORF">SOASR030_27360</name>
</gene>
<dbReference type="GO" id="GO:0016998">
    <property type="term" value="P:cell wall macromolecule catabolic process"/>
    <property type="evidence" value="ECO:0007669"/>
    <property type="project" value="InterPro"/>
</dbReference>
<sequence length="246" mass="28671">MNRDIMRIRLLLAIACSIAALAAFMVFALYQGVIRFNYPSREEFPIQGIDISHHQKEIDWDRLNTAEIQFIFIKATEGGNFKDKRFHLNWKDARQRGFVVGAYHFFTFCSSGDEQADNFISSVPVEKGTLPPVIDLEYGGNCQLTSGRLEVLKEVEVLSDRLEKAYGQRPILYVTREFYDDFLIDKMPKSAIWLRDVYRKPGLQPDNRDWLFWQYANRGKLEGIETFVDFNVFNGKKDKFETLINN</sequence>
<dbReference type="GO" id="GO:0016052">
    <property type="term" value="P:carbohydrate catabolic process"/>
    <property type="evidence" value="ECO:0007669"/>
    <property type="project" value="TreeGrafter"/>
</dbReference>
<dbReference type="AlphaFoldDB" id="A0AAV5N6P5"/>